<sequence length="346" mass="38403">MQHLCDRAGHVVRIATVCLALLVIYLSPRSVNGDELPVDACVNERLESETELVSMSPTDCERVFLFSTRHLPHDACCVSLDQPAFHIYQIECGQSRVIDSQQYFASIRPDRPVVIYVHGNRMPASNVVQRAMQVRQMIKRTLTQPVDWLIFSWPSAQEGIAIHDVRRKADRCDAQSLYLATIMRSHAAAGTPLAVVGFSFGGRVVTGALHAMAGGTLSGRSIPGATIEGAGVAVGLVAPAIESNWLASCGYHRFATKNMDQLFLMYNRRDAVLKRYWRLEKVRNQTALGYSGPTSFAPRIDGSRLPVRSRDFSGSVRLRHAELDYYENGCGRDFARLIQESASQAY</sequence>
<dbReference type="Gene3D" id="3.40.50.1820">
    <property type="entry name" value="alpha/beta hydrolase"/>
    <property type="match status" value="1"/>
</dbReference>
<dbReference type="Pfam" id="PF05990">
    <property type="entry name" value="DUF900"/>
    <property type="match status" value="1"/>
</dbReference>
<keyword evidence="2" id="KW-1185">Reference proteome</keyword>
<evidence type="ECO:0000313" key="1">
    <source>
        <dbReference type="EMBL" id="MDM4018405.1"/>
    </source>
</evidence>
<accession>A0ABT7PPH5</accession>
<dbReference type="GO" id="GO:0016787">
    <property type="term" value="F:hydrolase activity"/>
    <property type="evidence" value="ECO:0007669"/>
    <property type="project" value="UniProtKB-KW"/>
</dbReference>
<gene>
    <name evidence="1" type="ORF">QTN89_23335</name>
</gene>
<proteinExistence type="predicted"/>
<name>A0ABT7PPH5_9BACT</name>
<dbReference type="EMBL" id="JASZZN010000021">
    <property type="protein sequence ID" value="MDM4018405.1"/>
    <property type="molecule type" value="Genomic_DNA"/>
</dbReference>
<dbReference type="Proteomes" id="UP001239462">
    <property type="component" value="Unassembled WGS sequence"/>
</dbReference>
<evidence type="ECO:0000313" key="2">
    <source>
        <dbReference type="Proteomes" id="UP001239462"/>
    </source>
</evidence>
<organism evidence="1 2">
    <name type="scientific">Roseiconus lacunae</name>
    <dbReference type="NCBI Taxonomy" id="2605694"/>
    <lineage>
        <taxon>Bacteria</taxon>
        <taxon>Pseudomonadati</taxon>
        <taxon>Planctomycetota</taxon>
        <taxon>Planctomycetia</taxon>
        <taxon>Pirellulales</taxon>
        <taxon>Pirellulaceae</taxon>
        <taxon>Roseiconus</taxon>
    </lineage>
</organism>
<comment type="caution">
    <text evidence="1">The sequence shown here is derived from an EMBL/GenBank/DDBJ whole genome shotgun (WGS) entry which is preliminary data.</text>
</comment>
<dbReference type="InterPro" id="IPR029058">
    <property type="entry name" value="AB_hydrolase_fold"/>
</dbReference>
<dbReference type="SUPFAM" id="SSF53474">
    <property type="entry name" value="alpha/beta-Hydrolases"/>
    <property type="match status" value="1"/>
</dbReference>
<reference evidence="1 2" key="1">
    <citation type="submission" date="2023-06" db="EMBL/GenBank/DDBJ databases">
        <title>Roseiconus lacunae JC819 isolated from Gulf of Mannar region, Tamil Nadu.</title>
        <authorList>
            <person name="Pk S."/>
            <person name="Ch S."/>
            <person name="Ch V.R."/>
        </authorList>
    </citation>
    <scope>NUCLEOTIDE SEQUENCE [LARGE SCALE GENOMIC DNA]</scope>
    <source>
        <strain evidence="1 2">JC819</strain>
    </source>
</reference>
<dbReference type="InterPro" id="IPR010297">
    <property type="entry name" value="DUF900_hydrolase"/>
</dbReference>
<protein>
    <submittedName>
        <fullName evidence="1">Alpha/beta hydrolase</fullName>
    </submittedName>
</protein>
<dbReference type="RefSeq" id="WP_289166217.1">
    <property type="nucleotide sequence ID" value="NZ_JASZZN010000021.1"/>
</dbReference>
<keyword evidence="1" id="KW-0378">Hydrolase</keyword>